<dbReference type="Proteomes" id="UP000250235">
    <property type="component" value="Unassembled WGS sequence"/>
</dbReference>
<name>A0A2Z7D6Y2_9LAMI</name>
<dbReference type="AlphaFoldDB" id="A0A2Z7D6Y2"/>
<sequence>MIKELKISVVMTSSKLIEDFSSRDIIESWAAVRCIRSDTVADKELKIVNHDFGGLNEGIWPKNGLGQLRSDVKRSLFSSEEKSVQQRREDDIRCEEKMQEEAESKIEAG</sequence>
<reference evidence="2 3" key="1">
    <citation type="journal article" date="2015" name="Proc. Natl. Acad. Sci. U.S.A.">
        <title>The resurrection genome of Boea hygrometrica: A blueprint for survival of dehydration.</title>
        <authorList>
            <person name="Xiao L."/>
            <person name="Yang G."/>
            <person name="Zhang L."/>
            <person name="Yang X."/>
            <person name="Zhao S."/>
            <person name="Ji Z."/>
            <person name="Zhou Q."/>
            <person name="Hu M."/>
            <person name="Wang Y."/>
            <person name="Chen M."/>
            <person name="Xu Y."/>
            <person name="Jin H."/>
            <person name="Xiao X."/>
            <person name="Hu G."/>
            <person name="Bao F."/>
            <person name="Hu Y."/>
            <person name="Wan P."/>
            <person name="Li L."/>
            <person name="Deng X."/>
            <person name="Kuang T."/>
            <person name="Xiang C."/>
            <person name="Zhu J.K."/>
            <person name="Oliver M.J."/>
            <person name="He Y."/>
        </authorList>
    </citation>
    <scope>NUCLEOTIDE SEQUENCE [LARGE SCALE GENOMIC DNA]</scope>
    <source>
        <strain evidence="3">cv. XS01</strain>
    </source>
</reference>
<dbReference type="EMBL" id="KQ989088">
    <property type="protein sequence ID" value="KZV54860.1"/>
    <property type="molecule type" value="Genomic_DNA"/>
</dbReference>
<protein>
    <submittedName>
        <fullName evidence="2">Uncharacterized protein</fullName>
    </submittedName>
</protein>
<organism evidence="2 3">
    <name type="scientific">Dorcoceras hygrometricum</name>
    <dbReference type="NCBI Taxonomy" id="472368"/>
    <lineage>
        <taxon>Eukaryota</taxon>
        <taxon>Viridiplantae</taxon>
        <taxon>Streptophyta</taxon>
        <taxon>Embryophyta</taxon>
        <taxon>Tracheophyta</taxon>
        <taxon>Spermatophyta</taxon>
        <taxon>Magnoliopsida</taxon>
        <taxon>eudicotyledons</taxon>
        <taxon>Gunneridae</taxon>
        <taxon>Pentapetalae</taxon>
        <taxon>asterids</taxon>
        <taxon>lamiids</taxon>
        <taxon>Lamiales</taxon>
        <taxon>Gesneriaceae</taxon>
        <taxon>Didymocarpoideae</taxon>
        <taxon>Trichosporeae</taxon>
        <taxon>Loxocarpinae</taxon>
        <taxon>Dorcoceras</taxon>
    </lineage>
</organism>
<proteinExistence type="predicted"/>
<evidence type="ECO:0000313" key="2">
    <source>
        <dbReference type="EMBL" id="KZV54860.1"/>
    </source>
</evidence>
<evidence type="ECO:0000313" key="3">
    <source>
        <dbReference type="Proteomes" id="UP000250235"/>
    </source>
</evidence>
<accession>A0A2Z7D6Y2</accession>
<gene>
    <name evidence="2" type="ORF">F511_37600</name>
</gene>
<keyword evidence="3" id="KW-1185">Reference proteome</keyword>
<evidence type="ECO:0000256" key="1">
    <source>
        <dbReference type="SAM" id="MobiDB-lite"/>
    </source>
</evidence>
<feature type="region of interest" description="Disordered" evidence="1">
    <location>
        <begin position="79"/>
        <end position="109"/>
    </location>
</feature>